<evidence type="ECO:0000313" key="5">
    <source>
        <dbReference type="Proteomes" id="UP000324767"/>
    </source>
</evidence>
<dbReference type="AlphaFoldDB" id="A0A5M8Q106"/>
<name>A0A5M8Q106_9LECA</name>
<dbReference type="InterPro" id="IPR036291">
    <property type="entry name" value="NAD(P)-bd_dom_sf"/>
</dbReference>
<dbReference type="SUPFAM" id="SSF51735">
    <property type="entry name" value="NAD(P)-binding Rossmann-fold domains"/>
    <property type="match status" value="1"/>
</dbReference>
<dbReference type="Pfam" id="PF13561">
    <property type="entry name" value="adh_short_C2"/>
    <property type="match status" value="1"/>
</dbReference>
<dbReference type="Gene3D" id="3.40.50.720">
    <property type="entry name" value="NAD(P)-binding Rossmann-like Domain"/>
    <property type="match status" value="1"/>
</dbReference>
<evidence type="ECO:0000256" key="2">
    <source>
        <dbReference type="ARBA" id="ARBA00012948"/>
    </source>
</evidence>
<proteinExistence type="inferred from homology"/>
<comment type="catalytic activity">
    <reaction evidence="3">
        <text>a (3R)-hydroxyacyl-[ACP] + NADP(+) = a 3-oxoacyl-[ACP] + NADPH + H(+)</text>
        <dbReference type="Rhea" id="RHEA:17397"/>
        <dbReference type="Rhea" id="RHEA-COMP:9916"/>
        <dbReference type="Rhea" id="RHEA-COMP:9945"/>
        <dbReference type="ChEBI" id="CHEBI:15378"/>
        <dbReference type="ChEBI" id="CHEBI:57783"/>
        <dbReference type="ChEBI" id="CHEBI:58349"/>
        <dbReference type="ChEBI" id="CHEBI:78776"/>
        <dbReference type="ChEBI" id="CHEBI:78827"/>
        <dbReference type="EC" id="1.1.1.100"/>
    </reaction>
</comment>
<gene>
    <name evidence="4" type="ORF">FRX48_00486</name>
</gene>
<sequence>MGEKGIVDGGDEEGARGVGVEVKAHAVIGLTRAAAKEVGERNVGVNAVALGAIDTPMVRSMSAEVSERMAGSTPLDRTGQPEEVAKLVVFLLSDESSFTTGVVYTVNGGWTA</sequence>
<organism evidence="4 5">
    <name type="scientific">Lasallia pustulata</name>
    <dbReference type="NCBI Taxonomy" id="136370"/>
    <lineage>
        <taxon>Eukaryota</taxon>
        <taxon>Fungi</taxon>
        <taxon>Dikarya</taxon>
        <taxon>Ascomycota</taxon>
        <taxon>Pezizomycotina</taxon>
        <taxon>Lecanoromycetes</taxon>
        <taxon>OSLEUM clade</taxon>
        <taxon>Umbilicariomycetidae</taxon>
        <taxon>Umbilicariales</taxon>
        <taxon>Umbilicariaceae</taxon>
        <taxon>Lasallia</taxon>
    </lineage>
</organism>
<dbReference type="EC" id="1.1.1.100" evidence="2"/>
<dbReference type="PRINTS" id="PR00081">
    <property type="entry name" value="GDHRDH"/>
</dbReference>
<dbReference type="PANTHER" id="PTHR42879:SF2">
    <property type="entry name" value="3-OXOACYL-[ACYL-CARRIER-PROTEIN] REDUCTASE FABG"/>
    <property type="match status" value="1"/>
</dbReference>
<dbReference type="InterPro" id="IPR002347">
    <property type="entry name" value="SDR_fam"/>
</dbReference>
<evidence type="ECO:0000256" key="1">
    <source>
        <dbReference type="ARBA" id="ARBA00006484"/>
    </source>
</evidence>
<protein>
    <recommendedName>
        <fullName evidence="2">3-oxoacyl-[acyl-carrier-protein] reductase</fullName>
        <ecNumber evidence="2">1.1.1.100</ecNumber>
    </recommendedName>
</protein>
<dbReference type="OrthoDB" id="1669814at2759"/>
<accession>A0A5M8Q106</accession>
<dbReference type="PANTHER" id="PTHR42879">
    <property type="entry name" value="3-OXOACYL-(ACYL-CARRIER-PROTEIN) REDUCTASE"/>
    <property type="match status" value="1"/>
</dbReference>
<dbReference type="InterPro" id="IPR050259">
    <property type="entry name" value="SDR"/>
</dbReference>
<comment type="similarity">
    <text evidence="1">Belongs to the short-chain dehydrogenases/reductases (SDR) family.</text>
</comment>
<reference evidence="4 5" key="1">
    <citation type="submission" date="2019-09" db="EMBL/GenBank/DDBJ databases">
        <title>The hologenome of the rock-dwelling lichen Lasallia pustulata.</title>
        <authorList>
            <person name="Greshake Tzovaras B."/>
            <person name="Segers F."/>
            <person name="Bicker A."/>
            <person name="Dal Grande F."/>
            <person name="Otte J."/>
            <person name="Hankeln T."/>
            <person name="Schmitt I."/>
            <person name="Ebersberger I."/>
        </authorList>
    </citation>
    <scope>NUCLEOTIDE SEQUENCE [LARGE SCALE GENOMIC DNA]</scope>
    <source>
        <strain evidence="4">A1-1</strain>
    </source>
</reference>
<comment type="caution">
    <text evidence="4">The sequence shown here is derived from an EMBL/GenBank/DDBJ whole genome shotgun (WGS) entry which is preliminary data.</text>
</comment>
<dbReference type="Proteomes" id="UP000324767">
    <property type="component" value="Unassembled WGS sequence"/>
</dbReference>
<dbReference type="EMBL" id="VXIT01000001">
    <property type="protein sequence ID" value="KAA6415768.1"/>
    <property type="molecule type" value="Genomic_DNA"/>
</dbReference>
<dbReference type="GO" id="GO:0004316">
    <property type="term" value="F:3-oxoacyl-[acyl-carrier-protein] reductase (NADPH) activity"/>
    <property type="evidence" value="ECO:0007669"/>
    <property type="project" value="UniProtKB-EC"/>
</dbReference>
<evidence type="ECO:0000256" key="3">
    <source>
        <dbReference type="ARBA" id="ARBA00048508"/>
    </source>
</evidence>
<evidence type="ECO:0000313" key="4">
    <source>
        <dbReference type="EMBL" id="KAA6415768.1"/>
    </source>
</evidence>